<evidence type="ECO:0008006" key="6">
    <source>
        <dbReference type="Google" id="ProtNLM"/>
    </source>
</evidence>
<comment type="caution">
    <text evidence="4">The sequence shown here is derived from an EMBL/GenBank/DDBJ whole genome shotgun (WGS) entry which is preliminary data.</text>
</comment>
<dbReference type="InterPro" id="IPR006966">
    <property type="entry name" value="Peroxin-3"/>
</dbReference>
<proteinExistence type="predicted"/>
<keyword evidence="3" id="KW-0472">Membrane</keyword>
<feature type="region of interest" description="Disordered" evidence="2">
    <location>
        <begin position="337"/>
        <end position="379"/>
    </location>
</feature>
<feature type="transmembrane region" description="Helical" evidence="3">
    <location>
        <begin position="12"/>
        <end position="29"/>
    </location>
</feature>
<keyword evidence="3" id="KW-1133">Transmembrane helix</keyword>
<accession>A0ABQ7VG24</accession>
<reference evidence="4 5" key="1">
    <citation type="journal article" date="2021" name="bioRxiv">
        <title>Chromosome-scale and haplotype-resolved genome assembly of a tetraploid potato cultivar.</title>
        <authorList>
            <person name="Sun H."/>
            <person name="Jiao W.-B."/>
            <person name="Krause K."/>
            <person name="Campoy J.A."/>
            <person name="Goel M."/>
            <person name="Folz-Donahue K."/>
            <person name="Kukat C."/>
            <person name="Huettel B."/>
            <person name="Schneeberger K."/>
        </authorList>
    </citation>
    <scope>NUCLEOTIDE SEQUENCE [LARGE SCALE GENOMIC DNA]</scope>
    <source>
        <strain evidence="4">SolTubOtavaFocal</strain>
        <tissue evidence="4">Leaves</tissue>
    </source>
</reference>
<dbReference type="PANTHER" id="PTHR28080:SF5">
    <property type="entry name" value="PEROXISOME BIOGENESIS PROTEIN 3-2-LIKE"/>
    <property type="match status" value="1"/>
</dbReference>
<organism evidence="4 5">
    <name type="scientific">Solanum tuberosum</name>
    <name type="common">Potato</name>
    <dbReference type="NCBI Taxonomy" id="4113"/>
    <lineage>
        <taxon>Eukaryota</taxon>
        <taxon>Viridiplantae</taxon>
        <taxon>Streptophyta</taxon>
        <taxon>Embryophyta</taxon>
        <taxon>Tracheophyta</taxon>
        <taxon>Spermatophyta</taxon>
        <taxon>Magnoliopsida</taxon>
        <taxon>eudicotyledons</taxon>
        <taxon>Gunneridae</taxon>
        <taxon>Pentapetalae</taxon>
        <taxon>asterids</taxon>
        <taxon>lamiids</taxon>
        <taxon>Solanales</taxon>
        <taxon>Solanaceae</taxon>
        <taxon>Solanoideae</taxon>
        <taxon>Solaneae</taxon>
        <taxon>Solanum</taxon>
    </lineage>
</organism>
<evidence type="ECO:0000256" key="2">
    <source>
        <dbReference type="SAM" id="MobiDB-lite"/>
    </source>
</evidence>
<name>A0ABQ7VG24_SOLTU</name>
<feature type="compositionally biased region" description="Basic and acidic residues" evidence="2">
    <location>
        <begin position="337"/>
        <end position="358"/>
    </location>
</feature>
<keyword evidence="1" id="KW-0175">Coiled coil</keyword>
<feature type="compositionally biased region" description="Basic and acidic residues" evidence="2">
    <location>
        <begin position="368"/>
        <end position="379"/>
    </location>
</feature>
<evidence type="ECO:0000313" key="4">
    <source>
        <dbReference type="EMBL" id="KAH0763017.1"/>
    </source>
</evidence>
<evidence type="ECO:0000313" key="5">
    <source>
        <dbReference type="Proteomes" id="UP000826656"/>
    </source>
</evidence>
<dbReference type="Pfam" id="PF04882">
    <property type="entry name" value="Peroxin-3"/>
    <property type="match status" value="1"/>
</dbReference>
<keyword evidence="5" id="KW-1185">Reference proteome</keyword>
<protein>
    <recommendedName>
        <fullName evidence="6">Amino acid transporter</fullName>
    </recommendedName>
</protein>
<keyword evidence="3" id="KW-0812">Transmembrane</keyword>
<evidence type="ECO:0000256" key="1">
    <source>
        <dbReference type="SAM" id="Coils"/>
    </source>
</evidence>
<dbReference type="PANTHER" id="PTHR28080">
    <property type="entry name" value="PEROXISOMAL BIOGENESIS FACTOR 3"/>
    <property type="match status" value="1"/>
</dbReference>
<evidence type="ECO:0000256" key="3">
    <source>
        <dbReference type="SAM" id="Phobius"/>
    </source>
</evidence>
<feature type="coiled-coil region" evidence="1">
    <location>
        <begin position="29"/>
        <end position="56"/>
    </location>
</feature>
<sequence>MWEFWRRHKRKVYVTFGVLGSGYLLYKLYEGHKRRLSDLERELADERRNEELIRSQIKEHFGKIQTIADSTTLPHVMRHLSSRIEGDLDLTHLMERLMKGKDEPNSLTAAEKLELWDRLKILNFTRIVLSLWATTMVSLYIRVQVNILGRHLYIDTARGLGSSIQLDEADLIDRDDEQQFLASADYLTNVGLPALISCFETATSEVLKGKQLKDFFNTTVLHDTILQILATFLSMGSPHHWMGFLMPEPSKLYNSAATSSSDSTEPSPASKFEQLMLEAQAVLSSSEFENILDMSLKTAVDVMMEDIKVLCGETNLKLGIPLAKLLPRLAHMSHILLEEPNRDREKGREPFSPRKGSEKPSSAPASLEQEHVQDVIHLL</sequence>
<dbReference type="EMBL" id="JAIVGD010000013">
    <property type="protein sequence ID" value="KAH0763017.1"/>
    <property type="molecule type" value="Genomic_DNA"/>
</dbReference>
<gene>
    <name evidence="4" type="ORF">KY290_019090</name>
</gene>
<dbReference type="Proteomes" id="UP000826656">
    <property type="component" value="Unassembled WGS sequence"/>
</dbReference>